<evidence type="ECO:0000256" key="2">
    <source>
        <dbReference type="ARBA" id="ARBA00022448"/>
    </source>
</evidence>
<evidence type="ECO:0000313" key="4">
    <source>
        <dbReference type="EMBL" id="MPM27636.1"/>
    </source>
</evidence>
<evidence type="ECO:0000256" key="1">
    <source>
        <dbReference type="ARBA" id="ARBA00009023"/>
    </source>
</evidence>
<dbReference type="InterPro" id="IPR038404">
    <property type="entry name" value="TRAP_DctP_sf"/>
</dbReference>
<dbReference type="PANTHER" id="PTHR33376:SF7">
    <property type="entry name" value="C4-DICARBOXYLATE-BINDING PROTEIN DCTB"/>
    <property type="match status" value="1"/>
</dbReference>
<proteinExistence type="inferred from homology"/>
<reference evidence="4" key="1">
    <citation type="submission" date="2019-08" db="EMBL/GenBank/DDBJ databases">
        <authorList>
            <person name="Kucharzyk K."/>
            <person name="Murdoch R.W."/>
            <person name="Higgins S."/>
            <person name="Loffler F."/>
        </authorList>
    </citation>
    <scope>NUCLEOTIDE SEQUENCE</scope>
</reference>
<dbReference type="Gene3D" id="3.40.190.170">
    <property type="entry name" value="Bacterial extracellular solute-binding protein, family 7"/>
    <property type="match status" value="1"/>
</dbReference>
<dbReference type="InterPro" id="IPR018389">
    <property type="entry name" value="DctP_fam"/>
</dbReference>
<dbReference type="PANTHER" id="PTHR33376">
    <property type="match status" value="1"/>
</dbReference>
<dbReference type="EMBL" id="VSSQ01005046">
    <property type="protein sequence ID" value="MPM27636.1"/>
    <property type="molecule type" value="Genomic_DNA"/>
</dbReference>
<comment type="caution">
    <text evidence="4">The sequence shown here is derived from an EMBL/GenBank/DDBJ whole genome shotgun (WGS) entry which is preliminary data.</text>
</comment>
<evidence type="ECO:0000256" key="3">
    <source>
        <dbReference type="ARBA" id="ARBA00022729"/>
    </source>
</evidence>
<dbReference type="Pfam" id="PF03480">
    <property type="entry name" value="DctP"/>
    <property type="match status" value="1"/>
</dbReference>
<name>A0A644YGK4_9ZZZZ</name>
<keyword evidence="2" id="KW-0813">Transport</keyword>
<comment type="similarity">
    <text evidence="1">Belongs to the bacterial solute-binding protein 7 family.</text>
</comment>
<dbReference type="NCBIfam" id="NF037995">
    <property type="entry name" value="TRAP_S1"/>
    <property type="match status" value="1"/>
</dbReference>
<dbReference type="GO" id="GO:0055085">
    <property type="term" value="P:transmembrane transport"/>
    <property type="evidence" value="ECO:0007669"/>
    <property type="project" value="InterPro"/>
</dbReference>
<sequence length="285" mass="30690">MGRDFGQMVSDATGGAVTVEVYAADQLTAGNQSEGIQAVIDGTTELSAHSNLIYSAFDPRLNVVSLPFLFDSFDDVDAKLDGAGGEALGGVVESMGLHLLGIGENGFRHPTNSVRPIDSLAAMKGLKLRVAGSELLSAEYTKWGANWANANWSEVYTGLQTGTYDGQENPLPTADGASIAEVQKYVTYWTGVYDCIFFCMNGDLYNSLSPELQAIVDECGQKAAQNQRALEREQDQTILKKWEDAGVTVTELTPEATEEFKKAAQPCYDDFASVLTPDLIAAFTK</sequence>
<gene>
    <name evidence="4" type="primary">yiaO_8</name>
    <name evidence="4" type="ORF">SDC9_74149</name>
</gene>
<protein>
    <submittedName>
        <fullName evidence="4">2,3-diketo-L-gulonate-binding periplasmic protein YiaO</fullName>
    </submittedName>
</protein>
<organism evidence="4">
    <name type="scientific">bioreactor metagenome</name>
    <dbReference type="NCBI Taxonomy" id="1076179"/>
    <lineage>
        <taxon>unclassified sequences</taxon>
        <taxon>metagenomes</taxon>
        <taxon>ecological metagenomes</taxon>
    </lineage>
</organism>
<keyword evidence="3" id="KW-0732">Signal</keyword>
<dbReference type="AlphaFoldDB" id="A0A644YGK4"/>
<accession>A0A644YGK4</accession>